<dbReference type="GO" id="GO:0045259">
    <property type="term" value="C:proton-transporting ATP synthase complex"/>
    <property type="evidence" value="ECO:0007669"/>
    <property type="project" value="UniProtKB-KW"/>
</dbReference>
<protein>
    <recommendedName>
        <fullName evidence="12">ATP synthase subunit gamma, mitochondrial</fullName>
    </recommendedName>
</protein>
<evidence type="ECO:0000313" key="10">
    <source>
        <dbReference type="EMBL" id="PIC37432.1"/>
    </source>
</evidence>
<dbReference type="PANTHER" id="PTHR11693">
    <property type="entry name" value="ATP SYNTHASE GAMMA CHAIN"/>
    <property type="match status" value="1"/>
</dbReference>
<comment type="subcellular location">
    <subcellularLocation>
        <location evidence="1">Membrane</location>
        <topology evidence="1">Peripheral membrane protein</topology>
    </subcellularLocation>
</comment>
<keyword evidence="7" id="KW-0139">CF(1)</keyword>
<dbReference type="GO" id="GO:0046933">
    <property type="term" value="F:proton-transporting ATP synthase activity, rotational mechanism"/>
    <property type="evidence" value="ECO:0007669"/>
    <property type="project" value="InterPro"/>
</dbReference>
<evidence type="ECO:0008006" key="12">
    <source>
        <dbReference type="Google" id="ProtNLM"/>
    </source>
</evidence>
<evidence type="ECO:0000256" key="4">
    <source>
        <dbReference type="ARBA" id="ARBA00022781"/>
    </source>
</evidence>
<keyword evidence="11" id="KW-1185">Reference proteome</keyword>
<keyword evidence="3" id="KW-0813">Transport</keyword>
<dbReference type="Pfam" id="PF00231">
    <property type="entry name" value="ATP-synt"/>
    <property type="match status" value="1"/>
</dbReference>
<dbReference type="Gene3D" id="1.10.287.80">
    <property type="entry name" value="ATP synthase, gamma subunit, helix hairpin domain"/>
    <property type="match status" value="1"/>
</dbReference>
<dbReference type="AlphaFoldDB" id="A0A2G5UD13"/>
<organism evidence="10 11">
    <name type="scientific">Caenorhabditis nigoni</name>
    <dbReference type="NCBI Taxonomy" id="1611254"/>
    <lineage>
        <taxon>Eukaryota</taxon>
        <taxon>Metazoa</taxon>
        <taxon>Ecdysozoa</taxon>
        <taxon>Nematoda</taxon>
        <taxon>Chromadorea</taxon>
        <taxon>Rhabditida</taxon>
        <taxon>Rhabditina</taxon>
        <taxon>Rhabditomorpha</taxon>
        <taxon>Rhabditoidea</taxon>
        <taxon>Rhabditidae</taxon>
        <taxon>Peloderinae</taxon>
        <taxon>Caenorhabditis</taxon>
    </lineage>
</organism>
<keyword evidence="8" id="KW-0066">ATP synthesis</keyword>
<keyword evidence="4" id="KW-0375">Hydrogen ion transport</keyword>
<keyword evidence="5" id="KW-0406">Ion transport</keyword>
<dbReference type="EMBL" id="PDUG01000004">
    <property type="protein sequence ID" value="PIC37432.1"/>
    <property type="molecule type" value="Genomic_DNA"/>
</dbReference>
<proteinExistence type="inferred from homology"/>
<evidence type="ECO:0000256" key="9">
    <source>
        <dbReference type="SAM" id="MobiDB-lite"/>
    </source>
</evidence>
<keyword evidence="6" id="KW-0472">Membrane</keyword>
<evidence type="ECO:0000256" key="8">
    <source>
        <dbReference type="ARBA" id="ARBA00023310"/>
    </source>
</evidence>
<gene>
    <name evidence="10" type="primary">Cnig_chr_IV.g16064</name>
    <name evidence="10" type="ORF">B9Z55_016064</name>
</gene>
<comment type="similarity">
    <text evidence="2">Belongs to the ATPase gamma chain family.</text>
</comment>
<evidence type="ECO:0000256" key="2">
    <source>
        <dbReference type="ARBA" id="ARBA00007681"/>
    </source>
</evidence>
<dbReference type="Gene3D" id="3.40.1380.10">
    <property type="match status" value="1"/>
</dbReference>
<feature type="region of interest" description="Disordered" evidence="9">
    <location>
        <begin position="23"/>
        <end position="44"/>
    </location>
</feature>
<evidence type="ECO:0000256" key="7">
    <source>
        <dbReference type="ARBA" id="ARBA00023196"/>
    </source>
</evidence>
<reference evidence="11" key="1">
    <citation type="submission" date="2017-10" db="EMBL/GenBank/DDBJ databases">
        <title>Rapid genome shrinkage in a self-fertile nematode reveals novel sperm competition proteins.</title>
        <authorList>
            <person name="Yin D."/>
            <person name="Schwarz E.M."/>
            <person name="Thomas C.G."/>
            <person name="Felde R.L."/>
            <person name="Korf I.F."/>
            <person name="Cutter A.D."/>
            <person name="Schartner C.M."/>
            <person name="Ralston E.J."/>
            <person name="Meyer B.J."/>
            <person name="Haag E.S."/>
        </authorList>
    </citation>
    <scope>NUCLEOTIDE SEQUENCE [LARGE SCALE GENOMIC DNA]</scope>
    <source>
        <strain evidence="11">JU1422</strain>
    </source>
</reference>
<dbReference type="STRING" id="1611254.A0A2G5UD13"/>
<dbReference type="OrthoDB" id="239812at2759"/>
<comment type="caution">
    <text evidence="10">The sequence shown here is derived from an EMBL/GenBank/DDBJ whole genome shotgun (WGS) entry which is preliminary data.</text>
</comment>
<feature type="compositionally biased region" description="Polar residues" evidence="9">
    <location>
        <begin position="28"/>
        <end position="44"/>
    </location>
</feature>
<dbReference type="SUPFAM" id="SSF52943">
    <property type="entry name" value="ATP synthase (F1-ATPase), gamma subunit"/>
    <property type="match status" value="1"/>
</dbReference>
<name>A0A2G5UD13_9PELO</name>
<accession>A0A2G5UD13</accession>
<dbReference type="InterPro" id="IPR000131">
    <property type="entry name" value="ATP_synth_F1_gsu"/>
</dbReference>
<sequence length="241" mass="26328">MFWSLSPLTEDFAELCTVPSSRRPRKSLATQETRIFESSPSETSPELDYNVFLPSTLWFPETKSDLPHQPSPMLPSPPRLSSTLDSILRLEPSSSTDSSVLFDISIRLKSVENIQKITKSMKMVAKYAKAERDLKGARAYGVGAKAFFDNIDPVAADQAAPTAETKKQVLVLITSDRGLCGAVHSSIVKEAKKILSDAGDKDIRVVAIGDKSRAGLQRVFVSRRLISVQLHQGHSCPSGVG</sequence>
<evidence type="ECO:0000256" key="5">
    <source>
        <dbReference type="ARBA" id="ARBA00023065"/>
    </source>
</evidence>
<evidence type="ECO:0000256" key="6">
    <source>
        <dbReference type="ARBA" id="ARBA00023136"/>
    </source>
</evidence>
<evidence type="ECO:0000256" key="3">
    <source>
        <dbReference type="ARBA" id="ARBA00022448"/>
    </source>
</evidence>
<dbReference type="InterPro" id="IPR035968">
    <property type="entry name" value="ATP_synth_F1_ATPase_gsu"/>
</dbReference>
<dbReference type="Proteomes" id="UP000230233">
    <property type="component" value="Chromosome IV"/>
</dbReference>
<dbReference type="PANTHER" id="PTHR11693:SF22">
    <property type="entry name" value="ATP SYNTHASE SUBUNIT GAMMA, MITOCHONDRIAL"/>
    <property type="match status" value="1"/>
</dbReference>
<evidence type="ECO:0000256" key="1">
    <source>
        <dbReference type="ARBA" id="ARBA00004170"/>
    </source>
</evidence>
<evidence type="ECO:0000313" key="11">
    <source>
        <dbReference type="Proteomes" id="UP000230233"/>
    </source>
</evidence>